<dbReference type="Proteomes" id="UP000037069">
    <property type="component" value="Unassembled WGS sequence"/>
</dbReference>
<name>A0A0L0CNF8_LUCCU</name>
<dbReference type="AlphaFoldDB" id="A0A0L0CNF8"/>
<keyword evidence="1" id="KW-0472">Membrane</keyword>
<comment type="caution">
    <text evidence="2">The sequence shown here is derived from an EMBL/GenBank/DDBJ whole genome shotgun (WGS) entry which is preliminary data.</text>
</comment>
<evidence type="ECO:0000256" key="1">
    <source>
        <dbReference type="SAM" id="Phobius"/>
    </source>
</evidence>
<evidence type="ECO:0000313" key="3">
    <source>
        <dbReference type="Proteomes" id="UP000037069"/>
    </source>
</evidence>
<evidence type="ECO:0000313" key="2">
    <source>
        <dbReference type="EMBL" id="KNC33860.1"/>
    </source>
</evidence>
<protein>
    <submittedName>
        <fullName evidence="2">Uncharacterized protein</fullName>
    </submittedName>
</protein>
<reference evidence="2 3" key="1">
    <citation type="journal article" date="2015" name="Nat. Commun.">
        <title>Lucilia cuprina genome unlocks parasitic fly biology to underpin future interventions.</title>
        <authorList>
            <person name="Anstead C.A."/>
            <person name="Korhonen P.K."/>
            <person name="Young N.D."/>
            <person name="Hall R.S."/>
            <person name="Jex A.R."/>
            <person name="Murali S.C."/>
            <person name="Hughes D.S."/>
            <person name="Lee S.F."/>
            <person name="Perry T."/>
            <person name="Stroehlein A.J."/>
            <person name="Ansell B.R."/>
            <person name="Breugelmans B."/>
            <person name="Hofmann A."/>
            <person name="Qu J."/>
            <person name="Dugan S."/>
            <person name="Lee S.L."/>
            <person name="Chao H."/>
            <person name="Dinh H."/>
            <person name="Han Y."/>
            <person name="Doddapaneni H.V."/>
            <person name="Worley K.C."/>
            <person name="Muzny D.M."/>
            <person name="Ioannidis P."/>
            <person name="Waterhouse R.M."/>
            <person name="Zdobnov E.M."/>
            <person name="James P.J."/>
            <person name="Bagnall N.H."/>
            <person name="Kotze A.C."/>
            <person name="Gibbs R.A."/>
            <person name="Richards S."/>
            <person name="Batterham P."/>
            <person name="Gasser R.B."/>
        </authorList>
    </citation>
    <scope>NUCLEOTIDE SEQUENCE [LARGE SCALE GENOMIC DNA]</scope>
    <source>
        <strain evidence="2 3">LS</strain>
        <tissue evidence="2">Full body</tissue>
    </source>
</reference>
<keyword evidence="3" id="KW-1185">Reference proteome</keyword>
<accession>A0A0L0CNF8</accession>
<organism evidence="2 3">
    <name type="scientific">Lucilia cuprina</name>
    <name type="common">Green bottle fly</name>
    <name type="synonym">Australian sheep blowfly</name>
    <dbReference type="NCBI Taxonomy" id="7375"/>
    <lineage>
        <taxon>Eukaryota</taxon>
        <taxon>Metazoa</taxon>
        <taxon>Ecdysozoa</taxon>
        <taxon>Arthropoda</taxon>
        <taxon>Hexapoda</taxon>
        <taxon>Insecta</taxon>
        <taxon>Pterygota</taxon>
        <taxon>Neoptera</taxon>
        <taxon>Endopterygota</taxon>
        <taxon>Diptera</taxon>
        <taxon>Brachycera</taxon>
        <taxon>Muscomorpha</taxon>
        <taxon>Oestroidea</taxon>
        <taxon>Calliphoridae</taxon>
        <taxon>Luciliinae</taxon>
        <taxon>Lucilia</taxon>
    </lineage>
</organism>
<proteinExistence type="predicted"/>
<gene>
    <name evidence="2" type="ORF">FF38_13661</name>
</gene>
<keyword evidence="1" id="KW-0812">Transmembrane</keyword>
<feature type="transmembrane region" description="Helical" evidence="1">
    <location>
        <begin position="74"/>
        <end position="96"/>
    </location>
</feature>
<dbReference type="EMBL" id="JRES01000142">
    <property type="protein sequence ID" value="KNC33860.1"/>
    <property type="molecule type" value="Genomic_DNA"/>
</dbReference>
<keyword evidence="1" id="KW-1133">Transmembrane helix</keyword>
<sequence>MSLYPAIVQRIAFATSMISDNVQEAALDILLSKNTRTSTDCITRANAILNVSPYIKLITNEQDSQKLVETCMCMFLNTLTSSLIAMVPLLLWLEAIGSTALRMMLKSNHDKTQTAIQKHFCNPFKKSNNKILPNNTQIAKNLLNLVEKYP</sequence>